<keyword evidence="8" id="KW-0798">TonB box</keyword>
<sequence length="219" mass="24727">MYDAEYTWNYVPAFRSLWLDGRLSANANLYQLDWKDQQVASQLSRSELDSETVNSGESRVRGFDVELAYQMTPEWSGFAGIGISDTEFTEFEIVPPDITYELSGRAFADAPDSTANFGVTYRGDQGIVFNANANYQGEAQAVVNPYVSNLSEDDPRYDPETDARWVVNLRGSYEWDNFGTYLIVTNVFDEEYIVQPDAGGYSTTLGQPRLTMLRVEANF</sequence>
<protein>
    <submittedName>
        <fullName evidence="13">TonB-dependent receptor</fullName>
    </submittedName>
</protein>
<evidence type="ECO:0000256" key="8">
    <source>
        <dbReference type="ARBA" id="ARBA00023077"/>
    </source>
</evidence>
<proteinExistence type="inferred from homology"/>
<evidence type="ECO:0000256" key="9">
    <source>
        <dbReference type="ARBA" id="ARBA00023136"/>
    </source>
</evidence>
<dbReference type="Pfam" id="PF00593">
    <property type="entry name" value="TonB_dep_Rec_b-barrel"/>
    <property type="match status" value="1"/>
</dbReference>
<evidence type="ECO:0000259" key="12">
    <source>
        <dbReference type="Pfam" id="PF00593"/>
    </source>
</evidence>
<accession>A0ABT1P1K4</accession>
<dbReference type="Proteomes" id="UP001205566">
    <property type="component" value="Unassembled WGS sequence"/>
</dbReference>
<evidence type="ECO:0000313" key="13">
    <source>
        <dbReference type="EMBL" id="MCQ3829990.1"/>
    </source>
</evidence>
<keyword evidence="13" id="KW-0675">Receptor</keyword>
<evidence type="ECO:0000256" key="1">
    <source>
        <dbReference type="ARBA" id="ARBA00004571"/>
    </source>
</evidence>
<comment type="similarity">
    <text evidence="11">Belongs to the TonB-dependent receptor family.</text>
</comment>
<gene>
    <name evidence="13" type="ORF">HXX02_11080</name>
</gene>
<evidence type="ECO:0000313" key="14">
    <source>
        <dbReference type="Proteomes" id="UP001205566"/>
    </source>
</evidence>
<evidence type="ECO:0000256" key="11">
    <source>
        <dbReference type="PROSITE-ProRule" id="PRU01360"/>
    </source>
</evidence>
<keyword evidence="5 11" id="KW-0812">Transmembrane</keyword>
<keyword evidence="9 11" id="KW-0472">Membrane</keyword>
<keyword evidence="14" id="KW-1185">Reference proteome</keyword>
<dbReference type="Gene3D" id="2.40.170.20">
    <property type="entry name" value="TonB-dependent receptor, beta-barrel domain"/>
    <property type="match status" value="1"/>
</dbReference>
<evidence type="ECO:0000256" key="10">
    <source>
        <dbReference type="ARBA" id="ARBA00023237"/>
    </source>
</evidence>
<evidence type="ECO:0000256" key="2">
    <source>
        <dbReference type="ARBA" id="ARBA00022448"/>
    </source>
</evidence>
<dbReference type="RefSeq" id="WP_255874992.1">
    <property type="nucleotide sequence ID" value="NZ_JACASI010000030.1"/>
</dbReference>
<evidence type="ECO:0000256" key="5">
    <source>
        <dbReference type="ARBA" id="ARBA00022692"/>
    </source>
</evidence>
<dbReference type="PANTHER" id="PTHR32552:SF81">
    <property type="entry name" value="TONB-DEPENDENT OUTER MEMBRANE RECEPTOR"/>
    <property type="match status" value="1"/>
</dbReference>
<evidence type="ECO:0000256" key="7">
    <source>
        <dbReference type="ARBA" id="ARBA00023065"/>
    </source>
</evidence>
<feature type="domain" description="TonB-dependent receptor-like beta-barrel" evidence="12">
    <location>
        <begin position="3"/>
        <end position="186"/>
    </location>
</feature>
<dbReference type="SUPFAM" id="SSF56935">
    <property type="entry name" value="Porins"/>
    <property type="match status" value="1"/>
</dbReference>
<evidence type="ECO:0000256" key="3">
    <source>
        <dbReference type="ARBA" id="ARBA00022452"/>
    </source>
</evidence>
<dbReference type="InterPro" id="IPR039426">
    <property type="entry name" value="TonB-dep_rcpt-like"/>
</dbReference>
<keyword evidence="6" id="KW-0408">Iron</keyword>
<dbReference type="PROSITE" id="PS52016">
    <property type="entry name" value="TONB_DEPENDENT_REC_3"/>
    <property type="match status" value="1"/>
</dbReference>
<evidence type="ECO:0000256" key="6">
    <source>
        <dbReference type="ARBA" id="ARBA00023004"/>
    </source>
</evidence>
<keyword evidence="2 11" id="KW-0813">Transport</keyword>
<dbReference type="InterPro" id="IPR000531">
    <property type="entry name" value="Beta-barrel_TonB"/>
</dbReference>
<reference evidence="13" key="1">
    <citation type="thesis" date="2020" institute="Technische Universitat Dresden" country="Dresden, Germany">
        <title>The Agarolytic System of Microbulbifer elongatus PORT2, Isolated from Batu Karas, Pangandaran West Java Indonesia.</title>
        <authorList>
            <person name="Anggraeni S.R."/>
        </authorList>
    </citation>
    <scope>NUCLEOTIDE SEQUENCE</scope>
    <source>
        <strain evidence="13">PORT2</strain>
    </source>
</reference>
<keyword evidence="4" id="KW-0410">Iron transport</keyword>
<dbReference type="EMBL" id="JACASI010000030">
    <property type="protein sequence ID" value="MCQ3829990.1"/>
    <property type="molecule type" value="Genomic_DNA"/>
</dbReference>
<keyword evidence="10 11" id="KW-0998">Cell outer membrane</keyword>
<comment type="caution">
    <text evidence="13">The sequence shown here is derived from an EMBL/GenBank/DDBJ whole genome shotgun (WGS) entry which is preliminary data.</text>
</comment>
<keyword evidence="3 11" id="KW-1134">Transmembrane beta strand</keyword>
<organism evidence="13 14">
    <name type="scientific">Microbulbifer elongatus</name>
    <dbReference type="NCBI Taxonomy" id="86173"/>
    <lineage>
        <taxon>Bacteria</taxon>
        <taxon>Pseudomonadati</taxon>
        <taxon>Pseudomonadota</taxon>
        <taxon>Gammaproteobacteria</taxon>
        <taxon>Cellvibrionales</taxon>
        <taxon>Microbulbiferaceae</taxon>
        <taxon>Microbulbifer</taxon>
    </lineage>
</organism>
<dbReference type="PANTHER" id="PTHR32552">
    <property type="entry name" value="FERRICHROME IRON RECEPTOR-RELATED"/>
    <property type="match status" value="1"/>
</dbReference>
<evidence type="ECO:0000256" key="4">
    <source>
        <dbReference type="ARBA" id="ARBA00022496"/>
    </source>
</evidence>
<name>A0ABT1P1K4_9GAMM</name>
<comment type="subcellular location">
    <subcellularLocation>
        <location evidence="1 11">Cell outer membrane</location>
        <topology evidence="1 11">Multi-pass membrane protein</topology>
    </subcellularLocation>
</comment>
<dbReference type="InterPro" id="IPR036942">
    <property type="entry name" value="Beta-barrel_TonB_sf"/>
</dbReference>
<keyword evidence="7" id="KW-0406">Ion transport</keyword>